<feature type="compositionally biased region" description="Basic and acidic residues" evidence="1">
    <location>
        <begin position="191"/>
        <end position="205"/>
    </location>
</feature>
<feature type="compositionally biased region" description="Polar residues" evidence="1">
    <location>
        <begin position="96"/>
        <end position="108"/>
    </location>
</feature>
<evidence type="ECO:0000256" key="2">
    <source>
        <dbReference type="SAM" id="Phobius"/>
    </source>
</evidence>
<feature type="compositionally biased region" description="Polar residues" evidence="1">
    <location>
        <begin position="206"/>
        <end position="217"/>
    </location>
</feature>
<dbReference type="RefSeq" id="XP_022321243.1">
    <property type="nucleotide sequence ID" value="XM_022465535.1"/>
</dbReference>
<evidence type="ECO:0000313" key="6">
    <source>
        <dbReference type="RefSeq" id="XP_022321244.1"/>
    </source>
</evidence>
<reference evidence="4 5" key="1">
    <citation type="submission" date="2025-04" db="UniProtKB">
        <authorList>
            <consortium name="RefSeq"/>
        </authorList>
    </citation>
    <scope>IDENTIFICATION</scope>
    <source>
        <tissue evidence="4 5">Whole sample</tissue>
    </source>
</reference>
<dbReference type="RefSeq" id="XP_022321242.1">
    <property type="nucleotide sequence ID" value="XM_022465534.1"/>
</dbReference>
<feature type="compositionally biased region" description="Basic and acidic residues" evidence="1">
    <location>
        <begin position="165"/>
        <end position="175"/>
    </location>
</feature>
<dbReference type="Proteomes" id="UP000694844">
    <property type="component" value="Chromosome 3"/>
</dbReference>
<dbReference type="GeneID" id="111123290"/>
<keyword evidence="3" id="KW-1185">Reference proteome</keyword>
<feature type="region of interest" description="Disordered" evidence="1">
    <location>
        <begin position="1"/>
        <end position="239"/>
    </location>
</feature>
<feature type="compositionally biased region" description="Basic and acidic residues" evidence="1">
    <location>
        <begin position="51"/>
        <end position="95"/>
    </location>
</feature>
<feature type="compositionally biased region" description="Basic and acidic residues" evidence="1">
    <location>
        <begin position="9"/>
        <end position="41"/>
    </location>
</feature>
<evidence type="ECO:0000313" key="5">
    <source>
        <dbReference type="RefSeq" id="XP_022321243.1"/>
    </source>
</evidence>
<protein>
    <submittedName>
        <fullName evidence="4 5">Uncharacterized protein LOC111123290</fullName>
    </submittedName>
</protein>
<dbReference type="AlphaFoldDB" id="A0A8B8D163"/>
<keyword evidence="2" id="KW-1133">Transmembrane helix</keyword>
<evidence type="ECO:0000313" key="4">
    <source>
        <dbReference type="RefSeq" id="XP_022321242.1"/>
    </source>
</evidence>
<evidence type="ECO:0000313" key="3">
    <source>
        <dbReference type="Proteomes" id="UP000694844"/>
    </source>
</evidence>
<organism evidence="3 6">
    <name type="scientific">Crassostrea virginica</name>
    <name type="common">Eastern oyster</name>
    <dbReference type="NCBI Taxonomy" id="6565"/>
    <lineage>
        <taxon>Eukaryota</taxon>
        <taxon>Metazoa</taxon>
        <taxon>Spiralia</taxon>
        <taxon>Lophotrochozoa</taxon>
        <taxon>Mollusca</taxon>
        <taxon>Bivalvia</taxon>
        <taxon>Autobranchia</taxon>
        <taxon>Pteriomorphia</taxon>
        <taxon>Ostreida</taxon>
        <taxon>Ostreoidea</taxon>
        <taxon>Ostreidae</taxon>
        <taxon>Crassostrea</taxon>
    </lineage>
</organism>
<gene>
    <name evidence="4 5 6" type="primary">LOC111123290</name>
</gene>
<sequence>MSYQGKQNVDVDRTVHNNTLKELHQSGDPTVQHDKPSHSQEDSDQSGHPTAHNDKPLPTEKDSDKSGHPTVHNDKPPLTEKDSYKSGHPTVHNDKPSQTQESSDQSGHPTVHNDKPSQTQESSDQSGHPTVHNNKPSKTQESWDPSGHPNVHDDTPSQTQEDADQNEHPTAHNDKPPPTQENLDQNGHPTVHNDKPHPTEKDSDQSGHPTVHNNTPFPTKEDSDQSGDPTENNDTPLPTKEDSIWRIQKFWIQISISILGLMQLALIGYIAALSKTRMDVPPSFRDSASVAEKHFEKDFLDIESKKYCQNLINEDWEIRKKTLEEYLSKKIEEVAENMKKINLEVTEKFTLLDRNLSKRMDEIKKTLTDDLKKKTEELEEKLNLIGSKFKGVETQLDLSFTEIGSINNYIIGVLLLVLFGVIFAAYKSLIFRKSPNERTGHPVETHKTSESGQKTMDHRLSINQSFDTIRENLKRKGLKKGLLVISFHPSTQQFHRDALNAVSEFEEISPLKVLVQRSNDLTDVEPRNLVIIFVDFNNRNIILEEEEAENGDLRNQTTKVFQFLKCDVFVVYCKDKGSQNLPTNNLYNPTLQAIERHPVLSELKMNNRVLTINDQFHPHQVDLLRKCCQQM</sequence>
<feature type="compositionally biased region" description="Polar residues" evidence="1">
    <location>
        <begin position="226"/>
        <end position="236"/>
    </location>
</feature>
<evidence type="ECO:0000256" key="1">
    <source>
        <dbReference type="SAM" id="MobiDB-lite"/>
    </source>
</evidence>
<accession>A0A8B8D163</accession>
<feature type="transmembrane region" description="Helical" evidence="2">
    <location>
        <begin position="250"/>
        <end position="272"/>
    </location>
</feature>
<feature type="transmembrane region" description="Helical" evidence="2">
    <location>
        <begin position="406"/>
        <end position="426"/>
    </location>
</feature>
<keyword evidence="2" id="KW-0472">Membrane</keyword>
<name>A0A8B8D163_CRAVI</name>
<dbReference type="RefSeq" id="XP_022321244.1">
    <property type="nucleotide sequence ID" value="XM_022465536.1"/>
</dbReference>
<dbReference type="KEGG" id="cvn:111123290"/>
<proteinExistence type="predicted"/>
<dbReference type="OrthoDB" id="6116533at2759"/>
<feature type="compositionally biased region" description="Polar residues" evidence="1">
    <location>
        <begin position="116"/>
        <end position="143"/>
    </location>
</feature>
<keyword evidence="2" id="KW-0812">Transmembrane</keyword>